<dbReference type="GeneID" id="77923945"/>
<gene>
    <name evidence="1" type="primary">13</name>
    <name evidence="1" type="ORF">SEA_WOLLYPOG_13</name>
</gene>
<name>A0A7T3N270_9CAUD</name>
<organism evidence="1 2">
    <name type="scientific">Arthrobacter phage Wollypog</name>
    <dbReference type="NCBI Taxonomy" id="2790985"/>
    <lineage>
        <taxon>Viruses</taxon>
        <taxon>Duplodnaviria</taxon>
        <taxon>Heunggongvirae</taxon>
        <taxon>Uroviricota</taxon>
        <taxon>Caudoviricetes</taxon>
        <taxon>Wollypogvirus</taxon>
        <taxon>Wollypogvirus wollypog</taxon>
    </lineage>
</organism>
<dbReference type="KEGG" id="vg:77923945"/>
<accession>A0A7T3N270</accession>
<sequence length="73" mass="8186">MSQELRCPNEILFGVLDDGVIEVKCRSSRCGARAGVVILHRFDTHTGRLLGTRSFKDPVSNKQRKVVMENASR</sequence>
<evidence type="ECO:0000313" key="1">
    <source>
        <dbReference type="EMBL" id="QPX62566.1"/>
    </source>
</evidence>
<reference evidence="1 2" key="1">
    <citation type="submission" date="2020-10" db="EMBL/GenBank/DDBJ databases">
        <authorList>
            <person name="Abad L.A."/>
            <person name="Alter J."/>
            <person name="Becerra C.Y."/>
            <person name="Boehle J."/>
            <person name="Bustos B."/>
            <person name="Connatser B.I."/>
            <person name="Cutright B."/>
            <person name="Gavin J."/>
            <person name="Gomez A.P."/>
            <person name="Grabar K."/>
            <person name="Hur E.Y."/>
            <person name="Ioh M.T."/>
            <person name="Joya-Campos L."/>
            <person name="Lauhon H.N."/>
            <person name="Lee S."/>
            <person name="Maranan R.T."/>
            <person name="Park Y.G."/>
            <person name="Priest M."/>
            <person name="Samuels S.O."/>
            <person name="Sarameh Y.J."/>
            <person name="Schreiber J.M."/>
            <person name="Shepard L."/>
            <person name="Sheth K.J."/>
            <person name="Silva C.A."/>
            <person name="Smyers G.M."/>
            <person name="Tam S."/>
            <person name="Tamura C.M."/>
            <person name="Wucher D.E."/>
            <person name="Donachie S.P."/>
            <person name="Reed F.A."/>
            <person name="Palecanda S."/>
            <person name="Chong R.A."/>
            <person name="Porter M.L."/>
            <person name="Garlena R.A."/>
            <person name="Russell D.A."/>
            <person name="Jacobs-Sera D."/>
            <person name="Hatfull G.F."/>
        </authorList>
    </citation>
    <scope>NUCLEOTIDE SEQUENCE [LARGE SCALE GENOMIC DNA]</scope>
</reference>
<proteinExistence type="predicted"/>
<protein>
    <submittedName>
        <fullName evidence="1">Uncharacterized protein</fullName>
    </submittedName>
</protein>
<dbReference type="Proteomes" id="UP000595472">
    <property type="component" value="Segment"/>
</dbReference>
<evidence type="ECO:0000313" key="2">
    <source>
        <dbReference type="Proteomes" id="UP000595472"/>
    </source>
</evidence>
<dbReference type="RefSeq" id="YP_010648504.1">
    <property type="nucleotide sequence ID" value="NC_070760.1"/>
</dbReference>
<dbReference type="EMBL" id="MW055913">
    <property type="protein sequence ID" value="QPX62566.1"/>
    <property type="molecule type" value="Genomic_DNA"/>
</dbReference>
<keyword evidence="2" id="KW-1185">Reference proteome</keyword>